<protein>
    <submittedName>
        <fullName evidence="2">Phage terminase large subunit</fullName>
    </submittedName>
</protein>
<gene>
    <name evidence="2" type="primary">terL</name>
    <name evidence="2" type="ORF">LZ480_10960</name>
</gene>
<proteinExistence type="predicted"/>
<dbReference type="Proteomes" id="UP001316087">
    <property type="component" value="Unassembled WGS sequence"/>
</dbReference>
<accession>A0ABS9UDJ8</accession>
<organism evidence="2 3">
    <name type="scientific">Solibacillus palustris</name>
    <dbReference type="NCBI Taxonomy" id="2908203"/>
    <lineage>
        <taxon>Bacteria</taxon>
        <taxon>Bacillati</taxon>
        <taxon>Bacillota</taxon>
        <taxon>Bacilli</taxon>
        <taxon>Bacillales</taxon>
        <taxon>Caryophanaceae</taxon>
        <taxon>Solibacillus</taxon>
    </lineage>
</organism>
<dbReference type="EMBL" id="JAKZFC010000003">
    <property type="protein sequence ID" value="MCH7322412.1"/>
    <property type="molecule type" value="Genomic_DNA"/>
</dbReference>
<reference evidence="2 3" key="1">
    <citation type="submission" date="2022-03" db="EMBL/GenBank/DDBJ databases">
        <authorList>
            <person name="Jo J.-H."/>
            <person name="Im W.-T."/>
        </authorList>
    </citation>
    <scope>NUCLEOTIDE SEQUENCE [LARGE SCALE GENOMIC DNA]</scope>
    <source>
        <strain evidence="2 3">MA9</strain>
    </source>
</reference>
<evidence type="ECO:0000313" key="3">
    <source>
        <dbReference type="Proteomes" id="UP001316087"/>
    </source>
</evidence>
<comment type="caution">
    <text evidence="2">The sequence shown here is derived from an EMBL/GenBank/DDBJ whole genome shotgun (WGS) entry which is preliminary data.</text>
</comment>
<sequence length="54" mass="6546">MDHNYFPRNWRERWLEYFKAMNEYQREGKNKHDDAPDATTDIAEKIDGGSTYSF</sequence>
<keyword evidence="3" id="KW-1185">Reference proteome</keyword>
<name>A0ABS9UDJ8_9BACL</name>
<dbReference type="RefSeq" id="WP_241369469.1">
    <property type="nucleotide sequence ID" value="NZ_JAKZFC010000003.1"/>
</dbReference>
<dbReference type="NCBIfam" id="TIGR01630">
    <property type="entry name" value="psiM2_ORF9"/>
    <property type="match status" value="1"/>
</dbReference>
<dbReference type="InterPro" id="IPR006517">
    <property type="entry name" value="Phage_terminase_lsu-like_C"/>
</dbReference>
<feature type="region of interest" description="Disordered" evidence="1">
    <location>
        <begin position="27"/>
        <end position="54"/>
    </location>
</feature>
<evidence type="ECO:0000256" key="1">
    <source>
        <dbReference type="SAM" id="MobiDB-lite"/>
    </source>
</evidence>
<evidence type="ECO:0000313" key="2">
    <source>
        <dbReference type="EMBL" id="MCH7322412.1"/>
    </source>
</evidence>